<name>A0AAI8YTJ3_9PEZI</name>
<gene>
    <name evidence="1" type="ORF">LECACI_7A001726</name>
</gene>
<keyword evidence="2" id="KW-1185">Reference proteome</keyword>
<dbReference type="Proteomes" id="UP001296104">
    <property type="component" value="Unassembled WGS sequence"/>
</dbReference>
<evidence type="ECO:0000313" key="1">
    <source>
        <dbReference type="EMBL" id="CAK3855158.1"/>
    </source>
</evidence>
<evidence type="ECO:0000313" key="2">
    <source>
        <dbReference type="Proteomes" id="UP001296104"/>
    </source>
</evidence>
<comment type="caution">
    <text evidence="1">The sequence shown here is derived from an EMBL/GenBank/DDBJ whole genome shotgun (WGS) entry which is preliminary data.</text>
</comment>
<organism evidence="1 2">
    <name type="scientific">Lecanosticta acicola</name>
    <dbReference type="NCBI Taxonomy" id="111012"/>
    <lineage>
        <taxon>Eukaryota</taxon>
        <taxon>Fungi</taxon>
        <taxon>Dikarya</taxon>
        <taxon>Ascomycota</taxon>
        <taxon>Pezizomycotina</taxon>
        <taxon>Dothideomycetes</taxon>
        <taxon>Dothideomycetidae</taxon>
        <taxon>Mycosphaerellales</taxon>
        <taxon>Mycosphaerellaceae</taxon>
        <taxon>Lecanosticta</taxon>
    </lineage>
</organism>
<dbReference type="AlphaFoldDB" id="A0AAI8YTJ3"/>
<protein>
    <submittedName>
        <fullName evidence="1">Uncharacterized protein</fullName>
    </submittedName>
</protein>
<accession>A0AAI8YTJ3</accession>
<reference evidence="1" key="1">
    <citation type="submission" date="2023-11" db="EMBL/GenBank/DDBJ databases">
        <authorList>
            <person name="Alioto T."/>
            <person name="Alioto T."/>
            <person name="Gomez Garrido J."/>
        </authorList>
    </citation>
    <scope>NUCLEOTIDE SEQUENCE</scope>
</reference>
<dbReference type="EMBL" id="CAVMBE010000007">
    <property type="protein sequence ID" value="CAK3855158.1"/>
    <property type="molecule type" value="Genomic_DNA"/>
</dbReference>
<sequence>MPEIRAQALDNARVLWPILVVGQNLAARYLTQNVSVPPMTIITVGEGTAISAQVVYAEGQFPNKVGNWLFLRGPDSPSAAEAMQKLLAMTQSMLQDVYTKSVFVQGGLQVKHHPGGGAYYARQD</sequence>
<proteinExistence type="predicted"/>